<sequence>MVEKEVVKKASFFLVLQEPRDASPTVFLEEITPHQKKHTSGDKGKDKVGASVWEDAATTLGRAHNIITPDDLKELSRIPSHEIALGETIHITTEYLTNEEIVVMVDFKVEALEALTEELKVEKSLTV</sequence>
<dbReference type="EMBL" id="JAZDWU010000001">
    <property type="protein sequence ID" value="KAL0015373.1"/>
    <property type="molecule type" value="Genomic_DNA"/>
</dbReference>
<accession>A0AAW2E0S0</accession>
<evidence type="ECO:0000313" key="1">
    <source>
        <dbReference type="EMBL" id="KAL0015373.1"/>
    </source>
</evidence>
<keyword evidence="2" id="KW-1185">Reference proteome</keyword>
<proteinExistence type="predicted"/>
<dbReference type="Proteomes" id="UP001459277">
    <property type="component" value="Unassembled WGS sequence"/>
</dbReference>
<protein>
    <submittedName>
        <fullName evidence="1">Uncharacterized protein</fullName>
    </submittedName>
</protein>
<comment type="caution">
    <text evidence="1">The sequence shown here is derived from an EMBL/GenBank/DDBJ whole genome shotgun (WGS) entry which is preliminary data.</text>
</comment>
<gene>
    <name evidence="1" type="ORF">SO802_002442</name>
</gene>
<name>A0AAW2E0S0_9ROSI</name>
<organism evidence="1 2">
    <name type="scientific">Lithocarpus litseifolius</name>
    <dbReference type="NCBI Taxonomy" id="425828"/>
    <lineage>
        <taxon>Eukaryota</taxon>
        <taxon>Viridiplantae</taxon>
        <taxon>Streptophyta</taxon>
        <taxon>Embryophyta</taxon>
        <taxon>Tracheophyta</taxon>
        <taxon>Spermatophyta</taxon>
        <taxon>Magnoliopsida</taxon>
        <taxon>eudicotyledons</taxon>
        <taxon>Gunneridae</taxon>
        <taxon>Pentapetalae</taxon>
        <taxon>rosids</taxon>
        <taxon>fabids</taxon>
        <taxon>Fagales</taxon>
        <taxon>Fagaceae</taxon>
        <taxon>Lithocarpus</taxon>
    </lineage>
</organism>
<reference evidence="1 2" key="1">
    <citation type="submission" date="2024-01" db="EMBL/GenBank/DDBJ databases">
        <title>A telomere-to-telomere, gap-free genome of sweet tea (Lithocarpus litseifolius).</title>
        <authorList>
            <person name="Zhou J."/>
        </authorList>
    </citation>
    <scope>NUCLEOTIDE SEQUENCE [LARGE SCALE GENOMIC DNA]</scope>
    <source>
        <strain evidence="1">Zhou-2022a</strain>
        <tissue evidence="1">Leaf</tissue>
    </source>
</reference>
<dbReference type="AlphaFoldDB" id="A0AAW2E0S0"/>
<evidence type="ECO:0000313" key="2">
    <source>
        <dbReference type="Proteomes" id="UP001459277"/>
    </source>
</evidence>